<dbReference type="Proteomes" id="UP000010866">
    <property type="component" value="Chromosome"/>
</dbReference>
<dbReference type="GeneID" id="14406936"/>
<dbReference type="InterPro" id="IPR036465">
    <property type="entry name" value="vWFA_dom_sf"/>
</dbReference>
<feature type="domain" description="DUF7408" evidence="4">
    <location>
        <begin position="314"/>
        <end position="500"/>
    </location>
</feature>
<dbReference type="Gene3D" id="3.40.50.410">
    <property type="entry name" value="von Willebrand factor, type A domain"/>
    <property type="match status" value="1"/>
</dbReference>
<evidence type="ECO:0000313" key="5">
    <source>
        <dbReference type="EMBL" id="AGB49361.1"/>
    </source>
</evidence>
<name>L0KW59_METHD</name>
<dbReference type="RefSeq" id="WP_015324527.1">
    <property type="nucleotide sequence ID" value="NC_019977.1"/>
</dbReference>
<feature type="transmembrane region" description="Helical" evidence="1">
    <location>
        <begin position="6"/>
        <end position="24"/>
    </location>
</feature>
<gene>
    <name evidence="5" type="ordered locus">Metho_1127</name>
</gene>
<dbReference type="KEGG" id="mhz:Metho_1127"/>
<keyword evidence="1" id="KW-0472">Membrane</keyword>
<dbReference type="HOGENOM" id="CLU_032105_0_0_2"/>
<dbReference type="OrthoDB" id="147493at2157"/>
<dbReference type="InterPro" id="IPR024163">
    <property type="entry name" value="Aerotolerance_reg_N"/>
</dbReference>
<dbReference type="SUPFAM" id="SSF53300">
    <property type="entry name" value="vWA-like"/>
    <property type="match status" value="1"/>
</dbReference>
<keyword evidence="1 5" id="KW-0812">Transmembrane</keyword>
<dbReference type="Pfam" id="PF07584">
    <property type="entry name" value="BatA"/>
    <property type="match status" value="1"/>
</dbReference>
<dbReference type="Pfam" id="PF24155">
    <property type="entry name" value="DUF7406"/>
    <property type="match status" value="1"/>
</dbReference>
<dbReference type="Pfam" id="PF24157">
    <property type="entry name" value="DUF7408"/>
    <property type="match status" value="1"/>
</dbReference>
<evidence type="ECO:0000256" key="1">
    <source>
        <dbReference type="SAM" id="Phobius"/>
    </source>
</evidence>
<dbReference type="PANTHER" id="PTHR37464">
    <property type="entry name" value="BLL2463 PROTEIN"/>
    <property type="match status" value="1"/>
</dbReference>
<feature type="domain" description="Aerotolerance regulator N-terminal" evidence="2">
    <location>
        <begin position="1"/>
        <end position="78"/>
    </location>
</feature>
<protein>
    <submittedName>
        <fullName evidence="5">N-terminal double-transmembrane domain-containing protein</fullName>
    </submittedName>
</protein>
<evidence type="ECO:0000259" key="2">
    <source>
        <dbReference type="Pfam" id="PF07584"/>
    </source>
</evidence>
<dbReference type="SUPFAM" id="SSF52317">
    <property type="entry name" value="Class I glutamine amidotransferase-like"/>
    <property type="match status" value="1"/>
</dbReference>
<feature type="transmembrane region" description="Helical" evidence="1">
    <location>
        <begin position="599"/>
        <end position="619"/>
    </location>
</feature>
<dbReference type="PANTHER" id="PTHR37464:SF1">
    <property type="entry name" value="BLL2463 PROTEIN"/>
    <property type="match status" value="1"/>
</dbReference>
<organism evidence="5 6">
    <name type="scientific">Methanomethylovorans hollandica (strain DSM 15978 / NBRC 107637 / DMS1)</name>
    <dbReference type="NCBI Taxonomy" id="867904"/>
    <lineage>
        <taxon>Archaea</taxon>
        <taxon>Methanobacteriati</taxon>
        <taxon>Methanobacteriota</taxon>
        <taxon>Stenosarchaea group</taxon>
        <taxon>Methanomicrobia</taxon>
        <taxon>Methanosarcinales</taxon>
        <taxon>Methanosarcinaceae</taxon>
        <taxon>Methanomethylovorans</taxon>
    </lineage>
</organism>
<evidence type="ECO:0000313" key="6">
    <source>
        <dbReference type="Proteomes" id="UP000010866"/>
    </source>
</evidence>
<dbReference type="InterPro" id="IPR029062">
    <property type="entry name" value="Class_I_gatase-like"/>
</dbReference>
<accession>L0KW59</accession>
<reference evidence="6" key="1">
    <citation type="submission" date="2012-02" db="EMBL/GenBank/DDBJ databases">
        <title>Complete sequence of chromosome of Methanomethylovorans hollandica DSM 15978.</title>
        <authorList>
            <person name="Lucas S."/>
            <person name="Copeland A."/>
            <person name="Lapidus A."/>
            <person name="Glavina del Rio T."/>
            <person name="Dalin E."/>
            <person name="Tice H."/>
            <person name="Bruce D."/>
            <person name="Goodwin L."/>
            <person name="Pitluck S."/>
            <person name="Peters L."/>
            <person name="Mikhailova N."/>
            <person name="Held B."/>
            <person name="Kyrpides N."/>
            <person name="Mavromatis K."/>
            <person name="Ivanova N."/>
            <person name="Brettin T."/>
            <person name="Detter J.C."/>
            <person name="Han C."/>
            <person name="Larimer F."/>
            <person name="Land M."/>
            <person name="Hauser L."/>
            <person name="Markowitz V."/>
            <person name="Cheng J.-F."/>
            <person name="Hugenholtz P."/>
            <person name="Woyke T."/>
            <person name="Wu D."/>
            <person name="Spring S."/>
            <person name="Schroeder M."/>
            <person name="Brambilla E."/>
            <person name="Klenk H.-P."/>
            <person name="Eisen J.A."/>
        </authorList>
    </citation>
    <scope>NUCLEOTIDE SEQUENCE [LARGE SCALE GENOMIC DNA]</scope>
    <source>
        <strain evidence="6">DSM 15978 / NBRC 107637 / DMS1</strain>
    </source>
</reference>
<dbReference type="STRING" id="867904.Metho_1127"/>
<dbReference type="AlphaFoldDB" id="L0KW59"/>
<keyword evidence="1" id="KW-1133">Transmembrane helix</keyword>
<keyword evidence="6" id="KW-1185">Reference proteome</keyword>
<dbReference type="Gene3D" id="3.40.50.880">
    <property type="match status" value="1"/>
</dbReference>
<feature type="domain" description="DUF7406" evidence="3">
    <location>
        <begin position="511"/>
        <end position="558"/>
    </location>
</feature>
<dbReference type="NCBIfam" id="TIGR02226">
    <property type="entry name" value="two_anch"/>
    <property type="match status" value="1"/>
</dbReference>
<sequence length="625" mass="67815">MAFETPLALLALVSVIPLIILYLLRPKPLLVRIPSVMFLMQVEEKKRFFTSITKLIKDPLFLIQLLVLILLALAAAAPYITTNEPLSDEHTVLVMDVSASMQTGNRFQEAISKAEEYVSKENSIVLAHNIPVTLLEEQDATTTQAALSSLRPGATVADISAAMGTGMRILSQDGGRLIVISDFTNWEGEDPVSAKNLAESYGLKVEFIRIGNSAADNIGIIQGRLETTQSGYTYNCVIKNYGSNDQNVPLEITTTDGESVTKNIDLPVKAMATQQFILQNLSTGVTTIKINRDDSLPADNTAYVSIPRVSNKRVLFVSEQPLLPSMTSVSLMPGIDTTSANGVPQDLARFSVVVVAKANQSLSSGEISVLSSYINGGGKVIFIASDSLAAQGADLELQKLLPVRTSSITETQKGLQMKVNQSTRLTDDLALDEIAVYKYLNATPRLGTTTLITSDKDTPMLAFGTVGEGTVVYLGFSDQLGEGAWNNFHNLPDFPVFWFKLAGWLGGSGDISEYNLKTGAVSTLAKEQQITTPGGTELTKRVLYSSAGLYEVAGRTIAVNLYNDKESDTTIDASDVIERTSLKDEPSVVRATTYESKKYLDTIMIALVLLLVILELYIIKKRGEL</sequence>
<evidence type="ECO:0000259" key="3">
    <source>
        <dbReference type="Pfam" id="PF24155"/>
    </source>
</evidence>
<proteinExistence type="predicted"/>
<dbReference type="InterPro" id="IPR011933">
    <property type="entry name" value="Double_TM_dom"/>
</dbReference>
<dbReference type="EMBL" id="CP003362">
    <property type="protein sequence ID" value="AGB49361.1"/>
    <property type="molecule type" value="Genomic_DNA"/>
</dbReference>
<dbReference type="InterPro" id="IPR055829">
    <property type="entry name" value="DUF7406"/>
</dbReference>
<dbReference type="InterPro" id="IPR055831">
    <property type="entry name" value="DUF7408"/>
</dbReference>
<feature type="transmembrane region" description="Helical" evidence="1">
    <location>
        <begin position="60"/>
        <end position="80"/>
    </location>
</feature>
<evidence type="ECO:0000259" key="4">
    <source>
        <dbReference type="Pfam" id="PF24157"/>
    </source>
</evidence>
<dbReference type="CDD" id="cd00198">
    <property type="entry name" value="vWFA"/>
    <property type="match status" value="1"/>
</dbReference>